<dbReference type="AlphaFoldDB" id="A0A1X7UZQ9"/>
<accession>A0A1X7UZQ9</accession>
<protein>
    <submittedName>
        <fullName evidence="1">Uncharacterized protein</fullName>
    </submittedName>
</protein>
<dbReference type="InParanoid" id="A0A1X7UZQ9"/>
<evidence type="ECO:0000313" key="1">
    <source>
        <dbReference type="EnsemblMetazoa" id="Aqu2.1.33019_001"/>
    </source>
</evidence>
<organism evidence="1">
    <name type="scientific">Amphimedon queenslandica</name>
    <name type="common">Sponge</name>
    <dbReference type="NCBI Taxonomy" id="400682"/>
    <lineage>
        <taxon>Eukaryota</taxon>
        <taxon>Metazoa</taxon>
        <taxon>Porifera</taxon>
        <taxon>Demospongiae</taxon>
        <taxon>Heteroscleromorpha</taxon>
        <taxon>Haplosclerida</taxon>
        <taxon>Niphatidae</taxon>
        <taxon>Amphimedon</taxon>
    </lineage>
</organism>
<dbReference type="EnsemblMetazoa" id="Aqu2.1.33019_001">
    <property type="protein sequence ID" value="Aqu2.1.33019_001"/>
    <property type="gene ID" value="Aqu2.1.33019"/>
</dbReference>
<reference evidence="1" key="1">
    <citation type="submission" date="2017-05" db="UniProtKB">
        <authorList>
            <consortium name="EnsemblMetazoa"/>
        </authorList>
    </citation>
    <scope>IDENTIFICATION</scope>
</reference>
<sequence>MHLFLTGATPADTVRNFELFLRDAVLGIAGGPTPLVFVKGNPFLRAYHKLRQAELSAVINFFTVKEEWAEECWRCSLSAGTFITISKDGVGSCTMIPVNAGPF</sequence>
<name>A0A1X7UZQ9_AMPQE</name>
<proteinExistence type="predicted"/>